<dbReference type="InterPro" id="IPR020476">
    <property type="entry name" value="Nudix_hydrolase"/>
</dbReference>
<dbReference type="InterPro" id="IPR000086">
    <property type="entry name" value="NUDIX_hydrolase_dom"/>
</dbReference>
<reference evidence="4 5" key="1">
    <citation type="journal article" date="2015" name="Nature">
        <title>rRNA introns, odd ribosomes, and small enigmatic genomes across a large radiation of phyla.</title>
        <authorList>
            <person name="Brown C.T."/>
            <person name="Hug L.A."/>
            <person name="Thomas B.C."/>
            <person name="Sharon I."/>
            <person name="Castelle C.J."/>
            <person name="Singh A."/>
            <person name="Wilkins M.J."/>
            <person name="Williams K.H."/>
            <person name="Banfield J.F."/>
        </authorList>
    </citation>
    <scope>NUCLEOTIDE SEQUENCE [LARGE SCALE GENOMIC DNA]</scope>
</reference>
<dbReference type="InterPro" id="IPR015797">
    <property type="entry name" value="NUDIX_hydrolase-like_dom_sf"/>
</dbReference>
<comment type="caution">
    <text evidence="4">The sequence shown here is derived from an EMBL/GenBank/DDBJ whole genome shotgun (WGS) entry which is preliminary data.</text>
</comment>
<gene>
    <name evidence="4" type="ORF">UU50_C0029G0005</name>
</gene>
<evidence type="ECO:0000256" key="1">
    <source>
        <dbReference type="ARBA" id="ARBA00022801"/>
    </source>
</evidence>
<feature type="domain" description="Nudix hydrolase" evidence="3">
    <location>
        <begin position="10"/>
        <end position="143"/>
    </location>
</feature>
<keyword evidence="1 2" id="KW-0378">Hydrolase</keyword>
<dbReference type="Proteomes" id="UP000033930">
    <property type="component" value="Unassembled WGS sequence"/>
</dbReference>
<dbReference type="Pfam" id="PF00293">
    <property type="entry name" value="NUDIX"/>
    <property type="match status" value="1"/>
</dbReference>
<evidence type="ECO:0000313" key="4">
    <source>
        <dbReference type="EMBL" id="KKR97507.1"/>
    </source>
</evidence>
<dbReference type="AlphaFoldDB" id="A0A0G0YB20"/>
<proteinExistence type="inferred from homology"/>
<evidence type="ECO:0000313" key="5">
    <source>
        <dbReference type="Proteomes" id="UP000033930"/>
    </source>
</evidence>
<dbReference type="InterPro" id="IPR020084">
    <property type="entry name" value="NUDIX_hydrolase_CS"/>
</dbReference>
<accession>A0A0G0YB20</accession>
<dbReference type="SUPFAM" id="SSF55811">
    <property type="entry name" value="Nudix"/>
    <property type="match status" value="1"/>
</dbReference>
<dbReference type="GO" id="GO:0035539">
    <property type="term" value="F:8-oxo-7,8-dihydrodeoxyguanosine triphosphate pyrophosphatase activity"/>
    <property type="evidence" value="ECO:0007669"/>
    <property type="project" value="TreeGrafter"/>
</dbReference>
<dbReference type="PANTHER" id="PTHR16099">
    <property type="entry name" value="8-OXO-DGTP DIPHOSPHATES NUDT15"/>
    <property type="match status" value="1"/>
</dbReference>
<dbReference type="PRINTS" id="PR00502">
    <property type="entry name" value="NUDIXFAMILY"/>
</dbReference>
<dbReference type="GO" id="GO:0005829">
    <property type="term" value="C:cytosol"/>
    <property type="evidence" value="ECO:0007669"/>
    <property type="project" value="TreeGrafter"/>
</dbReference>
<dbReference type="PANTHER" id="PTHR16099:SF5">
    <property type="entry name" value="NUCLEOTIDE TRIPHOSPHATE DIPHOSPHATASE NUDT15"/>
    <property type="match status" value="1"/>
</dbReference>
<dbReference type="EMBL" id="LCAW01000029">
    <property type="protein sequence ID" value="KKR97507.1"/>
    <property type="molecule type" value="Genomic_DNA"/>
</dbReference>
<dbReference type="PATRIC" id="fig|1618983.3.peg.909"/>
<dbReference type="FunFam" id="3.90.79.10:FF:000060">
    <property type="entry name" value="Nudix hydrolase 1"/>
    <property type="match status" value="1"/>
</dbReference>
<name>A0A0G0YB20_9BACT</name>
<comment type="similarity">
    <text evidence="2">Belongs to the Nudix hydrolase family.</text>
</comment>
<protein>
    <recommendedName>
        <fullName evidence="3">Nudix hydrolase domain-containing protein</fullName>
    </recommendedName>
</protein>
<evidence type="ECO:0000256" key="2">
    <source>
        <dbReference type="RuleBase" id="RU003476"/>
    </source>
</evidence>
<dbReference type="PROSITE" id="PS51462">
    <property type="entry name" value="NUDIX"/>
    <property type="match status" value="1"/>
</dbReference>
<evidence type="ECO:0000259" key="3">
    <source>
        <dbReference type="PROSITE" id="PS51462"/>
    </source>
</evidence>
<dbReference type="Gene3D" id="3.90.79.10">
    <property type="entry name" value="Nucleoside Triphosphate Pyrophosphohydrolase"/>
    <property type="match status" value="1"/>
</dbReference>
<dbReference type="CDD" id="cd04678">
    <property type="entry name" value="NUDIX_MTH2_Nudt15"/>
    <property type="match status" value="1"/>
</dbReference>
<organism evidence="4 5">
    <name type="scientific">Candidatus Uhrbacteria bacterium GW2011_GWC1_41_20</name>
    <dbReference type="NCBI Taxonomy" id="1618983"/>
    <lineage>
        <taxon>Bacteria</taxon>
        <taxon>Candidatus Uhriibacteriota</taxon>
    </lineage>
</organism>
<dbReference type="GO" id="GO:0006203">
    <property type="term" value="P:dGTP catabolic process"/>
    <property type="evidence" value="ECO:0007669"/>
    <property type="project" value="TreeGrafter"/>
</dbReference>
<sequence>MEDMQSQNVQPKVGIGVILVNNDGKVLVGKRKNSHAPYYSIPGGHLECSETFEDCAIREVKEETNIDIVDPKVIAVTNNLETYQQEGKHYISIILLVENVNDAPKLVEPEKCESWLWVDPHNLPTPHFDASKQGIECYLQKIMYKKFE</sequence>
<dbReference type="PROSITE" id="PS00893">
    <property type="entry name" value="NUDIX_BOX"/>
    <property type="match status" value="1"/>
</dbReference>